<dbReference type="EMBL" id="JAVDYJ010000001">
    <property type="protein sequence ID" value="MDR7348441.1"/>
    <property type="molecule type" value="Genomic_DNA"/>
</dbReference>
<evidence type="ECO:0000259" key="2">
    <source>
        <dbReference type="Pfam" id="PF01970"/>
    </source>
</evidence>
<comment type="caution">
    <text evidence="3">The sequence shown here is derived from an EMBL/GenBank/DDBJ whole genome shotgun (WGS) entry which is preliminary data.</text>
</comment>
<feature type="transmembrane region" description="Helical" evidence="1">
    <location>
        <begin position="88"/>
        <end position="104"/>
    </location>
</feature>
<reference evidence="3 4" key="1">
    <citation type="submission" date="2023-07" db="EMBL/GenBank/DDBJ databases">
        <title>Sequencing the genomes of 1000 actinobacteria strains.</title>
        <authorList>
            <person name="Klenk H.-P."/>
        </authorList>
    </citation>
    <scope>NUCLEOTIDE SEQUENCE [LARGE SCALE GENOMIC DNA]</scope>
    <source>
        <strain evidence="3 4">DSM 22966</strain>
    </source>
</reference>
<evidence type="ECO:0000313" key="3">
    <source>
        <dbReference type="EMBL" id="MDR7348441.1"/>
    </source>
</evidence>
<feature type="domain" description="DUF112" evidence="2">
    <location>
        <begin position="2"/>
        <end position="116"/>
    </location>
</feature>
<keyword evidence="1" id="KW-1133">Transmembrane helix</keyword>
<dbReference type="InterPro" id="IPR002823">
    <property type="entry name" value="DUF112_TM"/>
</dbReference>
<feature type="transmembrane region" description="Helical" evidence="1">
    <location>
        <begin position="31"/>
        <end position="50"/>
    </location>
</feature>
<dbReference type="PANTHER" id="PTHR35342:SF5">
    <property type="entry name" value="TRICARBOXYLIC TRANSPORT PROTEIN"/>
    <property type="match status" value="1"/>
</dbReference>
<accession>A0ABU2B496</accession>
<sequence length="185" mass="20136">MPPNSVLALLFGVLMLHNVTPGPTMIEDHPNVFWGVIASMYIGNALLLLFNLPAIGAFVQILRIPAGLMFPFVVVIAFCGVYSANNQLFDVFVAAVFGIIGFLLKKYRFDMTPVILGFILGPVIENGFRRTMVMSDGSMGIFFERPGTIIMMVIIVAIGGAMAYMSHRRKNSVITEAAKESADAS</sequence>
<feature type="transmembrane region" description="Helical" evidence="1">
    <location>
        <begin position="111"/>
        <end position="128"/>
    </location>
</feature>
<dbReference type="Proteomes" id="UP001183794">
    <property type="component" value="Unassembled WGS sequence"/>
</dbReference>
<evidence type="ECO:0000256" key="1">
    <source>
        <dbReference type="SAM" id="Phobius"/>
    </source>
</evidence>
<keyword evidence="1" id="KW-0472">Membrane</keyword>
<keyword evidence="4" id="KW-1185">Reference proteome</keyword>
<name>A0ABU2B496_9MICC</name>
<organism evidence="3 4">
    <name type="scientific">Enteractinococcus fodinae</name>
    <dbReference type="NCBI Taxonomy" id="684663"/>
    <lineage>
        <taxon>Bacteria</taxon>
        <taxon>Bacillati</taxon>
        <taxon>Actinomycetota</taxon>
        <taxon>Actinomycetes</taxon>
        <taxon>Micrococcales</taxon>
        <taxon>Micrococcaceae</taxon>
    </lineage>
</organism>
<dbReference type="PANTHER" id="PTHR35342">
    <property type="entry name" value="TRICARBOXYLIC TRANSPORT PROTEIN"/>
    <property type="match status" value="1"/>
</dbReference>
<feature type="transmembrane region" description="Helical" evidence="1">
    <location>
        <begin position="148"/>
        <end position="165"/>
    </location>
</feature>
<evidence type="ECO:0000313" key="4">
    <source>
        <dbReference type="Proteomes" id="UP001183794"/>
    </source>
</evidence>
<proteinExistence type="predicted"/>
<feature type="transmembrane region" description="Helical" evidence="1">
    <location>
        <begin position="62"/>
        <end position="82"/>
    </location>
</feature>
<dbReference type="Pfam" id="PF01970">
    <property type="entry name" value="TctA"/>
    <property type="match status" value="1"/>
</dbReference>
<protein>
    <submittedName>
        <fullName evidence="3">TctA family transporter</fullName>
    </submittedName>
</protein>
<gene>
    <name evidence="3" type="ORF">J2S62_002698</name>
</gene>
<keyword evidence="1" id="KW-0812">Transmembrane</keyword>